<dbReference type="Gene3D" id="2.40.10.340">
    <property type="entry name" value="Rod shape-determining protein MreC, domain 1"/>
    <property type="match status" value="1"/>
</dbReference>
<comment type="caution">
    <text evidence="7">The sequence shown here is derived from an EMBL/GenBank/DDBJ whole genome shotgun (WGS) entry which is preliminary data.</text>
</comment>
<dbReference type="GO" id="GO:0008360">
    <property type="term" value="P:regulation of cell shape"/>
    <property type="evidence" value="ECO:0007669"/>
    <property type="project" value="UniProtKB-KW"/>
</dbReference>
<dbReference type="InterPro" id="IPR007221">
    <property type="entry name" value="MreC"/>
</dbReference>
<dbReference type="EMBL" id="QQNB01000002">
    <property type="protein sequence ID" value="RDE05430.1"/>
    <property type="molecule type" value="Genomic_DNA"/>
</dbReference>
<reference evidence="7 8" key="1">
    <citation type="submission" date="2018-07" db="EMBL/GenBank/DDBJ databases">
        <title>a novel species of Sphingomonas isolated from the rhizosphere soil of Araceae plant.</title>
        <authorList>
            <person name="Zhiyong W."/>
            <person name="Qinglan Z."/>
            <person name="Zhiwei F."/>
            <person name="Ding X."/>
            <person name="Gejiao W."/>
            <person name="Shixue Z."/>
        </authorList>
    </citation>
    <scope>NUCLEOTIDE SEQUENCE [LARGE SCALE GENOMIC DNA]</scope>
    <source>
        <strain evidence="7 8">WZY 27</strain>
    </source>
</reference>
<keyword evidence="3" id="KW-0133">Cell shape</keyword>
<name>A0A369VW79_9SPHN</name>
<keyword evidence="5" id="KW-1133">Transmembrane helix</keyword>
<protein>
    <recommendedName>
        <fullName evidence="2">Cell shape-determining protein MreC</fullName>
    </recommendedName>
    <alternativeName>
        <fullName evidence="4">Cell shape protein MreC</fullName>
    </alternativeName>
</protein>
<dbReference type="PANTHER" id="PTHR34138:SF1">
    <property type="entry name" value="CELL SHAPE-DETERMINING PROTEIN MREC"/>
    <property type="match status" value="1"/>
</dbReference>
<evidence type="ECO:0000256" key="2">
    <source>
        <dbReference type="ARBA" id="ARBA00013855"/>
    </source>
</evidence>
<dbReference type="PANTHER" id="PTHR34138">
    <property type="entry name" value="CELL SHAPE-DETERMINING PROTEIN MREC"/>
    <property type="match status" value="1"/>
</dbReference>
<dbReference type="InterPro" id="IPR042177">
    <property type="entry name" value="Cell/Rod_1"/>
</dbReference>
<evidence type="ECO:0000256" key="4">
    <source>
        <dbReference type="ARBA" id="ARBA00032089"/>
    </source>
</evidence>
<evidence type="ECO:0000256" key="5">
    <source>
        <dbReference type="SAM" id="Phobius"/>
    </source>
</evidence>
<gene>
    <name evidence="7" type="ORF">DVW87_09260</name>
</gene>
<dbReference type="RefSeq" id="WP_114687500.1">
    <property type="nucleotide sequence ID" value="NZ_QQNB01000002.1"/>
</dbReference>
<evidence type="ECO:0000259" key="6">
    <source>
        <dbReference type="Pfam" id="PF04085"/>
    </source>
</evidence>
<dbReference type="InterPro" id="IPR055342">
    <property type="entry name" value="MreC_beta-barrel_core"/>
</dbReference>
<evidence type="ECO:0000313" key="7">
    <source>
        <dbReference type="EMBL" id="RDE05430.1"/>
    </source>
</evidence>
<dbReference type="OrthoDB" id="8478127at2"/>
<keyword evidence="5" id="KW-0812">Transmembrane</keyword>
<evidence type="ECO:0000256" key="3">
    <source>
        <dbReference type="ARBA" id="ARBA00022960"/>
    </source>
</evidence>
<accession>A0A369VW79</accession>
<dbReference type="Proteomes" id="UP000253918">
    <property type="component" value="Unassembled WGS sequence"/>
</dbReference>
<comment type="similarity">
    <text evidence="1">Belongs to the MreC family.</text>
</comment>
<evidence type="ECO:0000256" key="1">
    <source>
        <dbReference type="ARBA" id="ARBA00009369"/>
    </source>
</evidence>
<feature type="domain" description="Rod shape-determining protein MreC beta-barrel core" evidence="6">
    <location>
        <begin position="136"/>
        <end position="271"/>
    </location>
</feature>
<dbReference type="AlphaFoldDB" id="A0A369VW79"/>
<dbReference type="InterPro" id="IPR042175">
    <property type="entry name" value="Cell/Rod_MreC_2"/>
</dbReference>
<feature type="transmembrane region" description="Helical" evidence="5">
    <location>
        <begin position="20"/>
        <end position="43"/>
    </location>
</feature>
<dbReference type="Pfam" id="PF04085">
    <property type="entry name" value="MreC"/>
    <property type="match status" value="1"/>
</dbReference>
<evidence type="ECO:0000313" key="8">
    <source>
        <dbReference type="Proteomes" id="UP000253918"/>
    </source>
</evidence>
<dbReference type="GO" id="GO:0005886">
    <property type="term" value="C:plasma membrane"/>
    <property type="evidence" value="ECO:0007669"/>
    <property type="project" value="TreeGrafter"/>
</dbReference>
<sequence>MAPSRNRGPGFSRRAQWAIFTSYVVAGAGALVALVLLVVSIVAPSAFAVFRSAAAEVTTPVSSGVAAVGRGIAAVPESIGNHFHVMGENARLRATLQRERRVLSRARMLAYDNARLKRLLAMRDRAAAPVTSARLVSSSATSTRRFAVLNAGRWQGVCPGQPVVGPEGLVGRVTEAGPNAARVLLISDPESIVPVRRTRDGLPALAVGRGDGRLDIRVVTIGSGVLRPGDTFVTSGTGGLYRPDIPVARVLARSGDTAEARPFTTPDTLDFAIVEQAFLPIPAAPPAPK</sequence>
<keyword evidence="8" id="KW-1185">Reference proteome</keyword>
<organism evidence="7 8">
    <name type="scientific">Sphingomonas aracearum</name>
    <dbReference type="NCBI Taxonomy" id="2283317"/>
    <lineage>
        <taxon>Bacteria</taxon>
        <taxon>Pseudomonadati</taxon>
        <taxon>Pseudomonadota</taxon>
        <taxon>Alphaproteobacteria</taxon>
        <taxon>Sphingomonadales</taxon>
        <taxon>Sphingomonadaceae</taxon>
        <taxon>Sphingomonas</taxon>
    </lineage>
</organism>
<keyword evidence="5" id="KW-0472">Membrane</keyword>
<proteinExistence type="inferred from homology"/>
<dbReference type="Gene3D" id="2.40.10.350">
    <property type="entry name" value="Rod shape-determining protein MreC, domain 2"/>
    <property type="match status" value="1"/>
</dbReference>